<dbReference type="PROSITE" id="PS51140">
    <property type="entry name" value="CUE"/>
    <property type="match status" value="1"/>
</dbReference>
<evidence type="ECO:0000313" key="4">
    <source>
        <dbReference type="EMBL" id="KAL3626106.1"/>
    </source>
</evidence>
<feature type="domain" description="CUE" evidence="3">
    <location>
        <begin position="2"/>
        <end position="45"/>
    </location>
</feature>
<organism evidence="4 5">
    <name type="scientific">Castilleja foliolosa</name>
    <dbReference type="NCBI Taxonomy" id="1961234"/>
    <lineage>
        <taxon>Eukaryota</taxon>
        <taxon>Viridiplantae</taxon>
        <taxon>Streptophyta</taxon>
        <taxon>Embryophyta</taxon>
        <taxon>Tracheophyta</taxon>
        <taxon>Spermatophyta</taxon>
        <taxon>Magnoliopsida</taxon>
        <taxon>eudicotyledons</taxon>
        <taxon>Gunneridae</taxon>
        <taxon>Pentapetalae</taxon>
        <taxon>asterids</taxon>
        <taxon>lamiids</taxon>
        <taxon>Lamiales</taxon>
        <taxon>Orobanchaceae</taxon>
        <taxon>Pedicularideae</taxon>
        <taxon>Castillejinae</taxon>
        <taxon>Castilleja</taxon>
    </lineage>
</organism>
<dbReference type="SUPFAM" id="SSF46934">
    <property type="entry name" value="UBA-like"/>
    <property type="match status" value="1"/>
</dbReference>
<feature type="region of interest" description="Disordered" evidence="2">
    <location>
        <begin position="459"/>
        <end position="482"/>
    </location>
</feature>
<gene>
    <name evidence="4" type="ORF">CASFOL_029655</name>
</gene>
<dbReference type="EMBL" id="JAVIJP010000047">
    <property type="protein sequence ID" value="KAL3626106.1"/>
    <property type="molecule type" value="Genomic_DNA"/>
</dbReference>
<keyword evidence="5" id="KW-1185">Reference proteome</keyword>
<comment type="caution">
    <text evidence="4">The sequence shown here is derived from an EMBL/GenBank/DDBJ whole genome shotgun (WGS) entry which is preliminary data.</text>
</comment>
<dbReference type="CDD" id="cd14279">
    <property type="entry name" value="CUE"/>
    <property type="match status" value="1"/>
</dbReference>
<dbReference type="Proteomes" id="UP001632038">
    <property type="component" value="Unassembled WGS sequence"/>
</dbReference>
<name>A0ABD3C8J4_9LAMI</name>
<accession>A0ABD3C8J4</accession>
<evidence type="ECO:0000256" key="2">
    <source>
        <dbReference type="SAM" id="MobiDB-lite"/>
    </source>
</evidence>
<proteinExistence type="predicted"/>
<dbReference type="PANTHER" id="PTHR48459">
    <property type="entry name" value="CUE DOMAIN-CONTAINING PROTEIN"/>
    <property type="match status" value="1"/>
</dbReference>
<evidence type="ECO:0000259" key="3">
    <source>
        <dbReference type="PROSITE" id="PS51140"/>
    </source>
</evidence>
<protein>
    <recommendedName>
        <fullName evidence="3">CUE domain-containing protein</fullName>
    </recommendedName>
</protein>
<sequence length="531" mass="57973">MGFKQVYSSLVDVFPQIDTRVLRAVAIEHSKDVDAACEAVLTEIIPFITLRSTSGSPLSQSLYEGQSSEGVAAPTQTIDNPVVSSEGQKFHDSDVCNVQLEGESINITGSTLSGQYLESSVQAKIDTQSNSEYVELVNKDGLSSLQDEDIGADQNMNLAQEKVGPEDSETKSCTDLVLLSPVENVDVVVPDMHESDAEELNKSLSNVSSIVGTEDESSTLNSSMSQLSQIPNMEALEEIIADAGNNKKTLFSAMESVITLMKEVELREQAAEQAKLEVAKVGADIRAQLEVLKQSLQQAKESNSRHAGEVYGEKAILATELKELQSRVLSLADERDKSLNVLNEMRQTLEVRLAAAENEIESAEQEKLEKGKAAMKARADHELIMDKVLQESKILKQQAEENAKLEEFLMDRGRVVDMLQGEIAVICKDVRLLKESFDDNIPYSKSLSSSQTSCILASSSSTSSSKNLKPEELATPGGADPLVTTESERDAVLVSCIGQQSLEQVSSPASDHRKVIMDDDWEIFDDREAFT</sequence>
<keyword evidence="1" id="KW-0175">Coiled coil</keyword>
<evidence type="ECO:0000313" key="5">
    <source>
        <dbReference type="Proteomes" id="UP001632038"/>
    </source>
</evidence>
<evidence type="ECO:0000256" key="1">
    <source>
        <dbReference type="SAM" id="Coils"/>
    </source>
</evidence>
<dbReference type="PANTHER" id="PTHR48459:SF1">
    <property type="entry name" value="CUE DOMAIN-CONTAINING PROTEIN"/>
    <property type="match status" value="1"/>
</dbReference>
<dbReference type="AlphaFoldDB" id="A0ABD3C8J4"/>
<feature type="coiled-coil region" evidence="1">
    <location>
        <begin position="282"/>
        <end position="373"/>
    </location>
</feature>
<reference evidence="5" key="1">
    <citation type="journal article" date="2024" name="IScience">
        <title>Strigolactones Initiate the Formation of Haustorium-like Structures in Castilleja.</title>
        <authorList>
            <person name="Buerger M."/>
            <person name="Peterson D."/>
            <person name="Chory J."/>
        </authorList>
    </citation>
    <scope>NUCLEOTIDE SEQUENCE [LARGE SCALE GENOMIC DNA]</scope>
</reference>
<dbReference type="InterPro" id="IPR009060">
    <property type="entry name" value="UBA-like_sf"/>
</dbReference>
<dbReference type="InterPro" id="IPR003892">
    <property type="entry name" value="CUE"/>
</dbReference>